<evidence type="ECO:0000256" key="1">
    <source>
        <dbReference type="SAM" id="Phobius"/>
    </source>
</evidence>
<organism evidence="2 3">
    <name type="scientific">Acetobacterium woodii (strain ATCC 29683 / DSM 1030 / JCM 2381 / KCTC 1655 / WB1)</name>
    <dbReference type="NCBI Taxonomy" id="931626"/>
    <lineage>
        <taxon>Bacteria</taxon>
        <taxon>Bacillati</taxon>
        <taxon>Bacillota</taxon>
        <taxon>Clostridia</taxon>
        <taxon>Eubacteriales</taxon>
        <taxon>Eubacteriaceae</taxon>
        <taxon>Acetobacterium</taxon>
    </lineage>
</organism>
<reference evidence="2 3" key="2">
    <citation type="journal article" date="2012" name="PLoS ONE">
        <title>An ancient pathway combining carbon dioxide fixation with the generation and utilization of a sodium ion gradient for ATP synthesis.</title>
        <authorList>
            <person name="Poehlein A."/>
            <person name="Schmidt S."/>
            <person name="Kaster A.K."/>
            <person name="Goenrich M."/>
            <person name="Vollmers J."/>
            <person name="Thurmer A."/>
            <person name="Bertsch J."/>
            <person name="Schuchmann K."/>
            <person name="Voigt B."/>
            <person name="Hecker M."/>
            <person name="Daniel R."/>
            <person name="Thauer R.K."/>
            <person name="Gottschalk G."/>
            <person name="Muller V."/>
        </authorList>
    </citation>
    <scope>NUCLEOTIDE SEQUENCE [LARGE SCALE GENOMIC DNA]</scope>
    <source>
        <strain evidence="3">ATCC 29683 / DSM 1030 / JCM 2381 / KCTC 1655 / WB1</strain>
    </source>
</reference>
<sequence>MTMNECDKMMSSLGFSKTAIKSYGDAIPFTSRKLDIMKQINLLRVEKASNSDLFALFYILSIAFLVMLVRFITFTQTGDSTMVTIFTSLMIHYLQLLQNSFNAISFLISVTVCIGTGLLIAHLKNENQYG</sequence>
<dbReference type="STRING" id="931626.Awo_c15480"/>
<keyword evidence="3" id="KW-1185">Reference proteome</keyword>
<name>H6LGK2_ACEWD</name>
<feature type="transmembrane region" description="Helical" evidence="1">
    <location>
        <begin position="103"/>
        <end position="123"/>
    </location>
</feature>
<evidence type="ECO:0000313" key="2">
    <source>
        <dbReference type="EMBL" id="AFA48330.1"/>
    </source>
</evidence>
<dbReference type="Proteomes" id="UP000007177">
    <property type="component" value="Chromosome"/>
</dbReference>
<dbReference type="EMBL" id="CP002987">
    <property type="protein sequence ID" value="AFA48330.1"/>
    <property type="molecule type" value="Genomic_DNA"/>
</dbReference>
<proteinExistence type="predicted"/>
<gene>
    <name evidence="2" type="ordered locus">Awo_c15480</name>
</gene>
<keyword evidence="1" id="KW-1133">Transmembrane helix</keyword>
<keyword evidence="1" id="KW-0812">Transmembrane</keyword>
<evidence type="ECO:0000313" key="3">
    <source>
        <dbReference type="Proteomes" id="UP000007177"/>
    </source>
</evidence>
<dbReference type="AlphaFoldDB" id="H6LGK2"/>
<reference evidence="3" key="1">
    <citation type="submission" date="2011-07" db="EMBL/GenBank/DDBJ databases">
        <title>Complete genome sequence of Acetobacterium woodii.</title>
        <authorList>
            <person name="Poehlein A."/>
            <person name="Schmidt S."/>
            <person name="Kaster A.-K."/>
            <person name="Goenrich M."/>
            <person name="Vollmers J."/>
            <person name="Thuermer A."/>
            <person name="Gottschalk G."/>
            <person name="Thauer R.K."/>
            <person name="Daniel R."/>
            <person name="Mueller V."/>
        </authorList>
    </citation>
    <scope>NUCLEOTIDE SEQUENCE [LARGE SCALE GENOMIC DNA]</scope>
    <source>
        <strain evidence="3">ATCC 29683 / DSM 1030 / JCM 2381 / KCTC 1655 / WB1</strain>
    </source>
</reference>
<protein>
    <submittedName>
        <fullName evidence="2">Uncharacterized protein</fullName>
    </submittedName>
</protein>
<accession>H6LGK2</accession>
<keyword evidence="1" id="KW-0472">Membrane</keyword>
<dbReference type="HOGENOM" id="CLU_1933392_0_0_9"/>
<feature type="transmembrane region" description="Helical" evidence="1">
    <location>
        <begin position="53"/>
        <end position="73"/>
    </location>
</feature>
<dbReference type="KEGG" id="awo:Awo_c15480"/>